<accession>A0ABU5I6K0</accession>
<name>A0ABU5I6K0_9HYPH</name>
<sequence>MEKHRLIIGLLALTPLLASCGGMTRAVSVLPNTLDDLEARSASARGEDPLPEGCLERPCASDRAP</sequence>
<dbReference type="Proteomes" id="UP001294412">
    <property type="component" value="Unassembled WGS sequence"/>
</dbReference>
<keyword evidence="3" id="KW-1185">Reference proteome</keyword>
<dbReference type="PROSITE" id="PS51257">
    <property type="entry name" value="PROKAR_LIPOPROTEIN"/>
    <property type="match status" value="1"/>
</dbReference>
<dbReference type="EMBL" id="JAXLPB010000008">
    <property type="protein sequence ID" value="MDY8110992.1"/>
    <property type="molecule type" value="Genomic_DNA"/>
</dbReference>
<organism evidence="2 3">
    <name type="scientific">Fulvimarina uroteuthidis</name>
    <dbReference type="NCBI Taxonomy" id="3098149"/>
    <lineage>
        <taxon>Bacteria</taxon>
        <taxon>Pseudomonadati</taxon>
        <taxon>Pseudomonadota</taxon>
        <taxon>Alphaproteobacteria</taxon>
        <taxon>Hyphomicrobiales</taxon>
        <taxon>Aurantimonadaceae</taxon>
        <taxon>Fulvimarina</taxon>
    </lineage>
</organism>
<evidence type="ECO:0000313" key="3">
    <source>
        <dbReference type="Proteomes" id="UP001294412"/>
    </source>
</evidence>
<dbReference type="RefSeq" id="WP_322189045.1">
    <property type="nucleotide sequence ID" value="NZ_JAXLPB010000008.1"/>
</dbReference>
<protein>
    <submittedName>
        <fullName evidence="2">Uncharacterized protein</fullName>
    </submittedName>
</protein>
<evidence type="ECO:0000256" key="1">
    <source>
        <dbReference type="SAM" id="MobiDB-lite"/>
    </source>
</evidence>
<gene>
    <name evidence="2" type="ORF">U0C82_17815</name>
</gene>
<feature type="region of interest" description="Disordered" evidence="1">
    <location>
        <begin position="40"/>
        <end position="65"/>
    </location>
</feature>
<reference evidence="2 3" key="1">
    <citation type="submission" date="2023-12" db="EMBL/GenBank/DDBJ databases">
        <title>Description of Novel Strain Fulvimarina sp. 2208YS6-2-32 isolated from Uroteuthis (Photololigo) edulis.</title>
        <authorList>
            <person name="Park J.-S."/>
        </authorList>
    </citation>
    <scope>NUCLEOTIDE SEQUENCE [LARGE SCALE GENOMIC DNA]</scope>
    <source>
        <strain evidence="2 3">2208YS6-2-32</strain>
    </source>
</reference>
<comment type="caution">
    <text evidence="2">The sequence shown here is derived from an EMBL/GenBank/DDBJ whole genome shotgun (WGS) entry which is preliminary data.</text>
</comment>
<proteinExistence type="predicted"/>
<evidence type="ECO:0000313" key="2">
    <source>
        <dbReference type="EMBL" id="MDY8110992.1"/>
    </source>
</evidence>